<evidence type="ECO:0000259" key="1">
    <source>
        <dbReference type="Pfam" id="PF00535"/>
    </source>
</evidence>
<dbReference type="Pfam" id="PF00535">
    <property type="entry name" value="Glycos_transf_2"/>
    <property type="match status" value="1"/>
</dbReference>
<evidence type="ECO:0000259" key="2">
    <source>
        <dbReference type="Pfam" id="PF22181"/>
    </source>
</evidence>
<organism evidence="3 4">
    <name type="scientific">Amnibacterium endophyticum</name>
    <dbReference type="NCBI Taxonomy" id="2109337"/>
    <lineage>
        <taxon>Bacteria</taxon>
        <taxon>Bacillati</taxon>
        <taxon>Actinomycetota</taxon>
        <taxon>Actinomycetes</taxon>
        <taxon>Micrococcales</taxon>
        <taxon>Microbacteriaceae</taxon>
        <taxon>Amnibacterium</taxon>
    </lineage>
</organism>
<dbReference type="CDD" id="cd00761">
    <property type="entry name" value="Glyco_tranf_GTA_type"/>
    <property type="match status" value="1"/>
</dbReference>
<sequence length="506" mass="56239">MKVSVVVPVYNTGPYIRDLLDSLRAQTLDPAEFEVVLVDDGSTDGTPALLDEAAARTPNFRVMHTPNSGWPGRPRNLGIEAARGDYVFLSDHDDRLDPEALERLTAFAEEHGSDVVVGKIVGVGRSAPVRIFRRTVVDAQEDMALLMDSLTPQKLYRRAFLDERGIRFPEGKRRLEDHLFVTKAYLRARRVSIYADRPVYYFVIRDDGQNASRGSVEWNGYFGNAAEAIRVVDEEAPDERTRVAMRRRWLRVEAVSRLRGRSYLRRTDDRARLFAAVRDLLREHYPVQEVDALAVGDRLAGRLALDDRAEDALALAEWEATIRVRPRLVAVRLDPSSARLLLRLTADQRATAAPPAIVSDPPAGYPGPAETAELERVPASARVAVRLRHADSGTVVQAEVEQRVEDGVLHVAAVVDVAGRPELQRPGRWTVVVAVRGIGKVAADPLVVSAEERALVDRTEVRLGARRYRLAVGAARRVVLDVDAADRSARVRRLGGRVLRRLGLRG</sequence>
<feature type="domain" description="TarS/TarP linker" evidence="2">
    <location>
        <begin position="220"/>
        <end position="316"/>
    </location>
</feature>
<dbReference type="SUPFAM" id="SSF53448">
    <property type="entry name" value="Nucleotide-diphospho-sugar transferases"/>
    <property type="match status" value="1"/>
</dbReference>
<reference evidence="4" key="1">
    <citation type="journal article" date="2019" name="Int. J. Syst. Evol. Microbiol.">
        <title>The Global Catalogue of Microorganisms (GCM) 10K type strain sequencing project: providing services to taxonomists for standard genome sequencing and annotation.</title>
        <authorList>
            <consortium name="The Broad Institute Genomics Platform"/>
            <consortium name="The Broad Institute Genome Sequencing Center for Infectious Disease"/>
            <person name="Wu L."/>
            <person name="Ma J."/>
        </authorList>
    </citation>
    <scope>NUCLEOTIDE SEQUENCE [LARGE SCALE GENOMIC DNA]</scope>
    <source>
        <strain evidence="4">CGMCC 1.12471</strain>
    </source>
</reference>
<dbReference type="InterPro" id="IPR001173">
    <property type="entry name" value="Glyco_trans_2-like"/>
</dbReference>
<comment type="caution">
    <text evidence="3">The sequence shown here is derived from an EMBL/GenBank/DDBJ whole genome shotgun (WGS) entry which is preliminary data.</text>
</comment>
<accession>A0ABW4LGT0</accession>
<dbReference type="EMBL" id="JBHUEA010000021">
    <property type="protein sequence ID" value="MFD1722477.1"/>
    <property type="molecule type" value="Genomic_DNA"/>
</dbReference>
<evidence type="ECO:0000313" key="4">
    <source>
        <dbReference type="Proteomes" id="UP001597347"/>
    </source>
</evidence>
<dbReference type="RefSeq" id="WP_377935611.1">
    <property type="nucleotide sequence ID" value="NZ_JBHUEA010000021.1"/>
</dbReference>
<protein>
    <submittedName>
        <fullName evidence="3">Glycosyltransferase family 2 protein</fullName>
    </submittedName>
</protein>
<dbReference type="PANTHER" id="PTHR22916:SF3">
    <property type="entry name" value="UDP-GLCNAC:BETAGAL BETA-1,3-N-ACETYLGLUCOSAMINYLTRANSFERASE-LIKE PROTEIN 1"/>
    <property type="match status" value="1"/>
</dbReference>
<dbReference type="PANTHER" id="PTHR22916">
    <property type="entry name" value="GLYCOSYLTRANSFERASE"/>
    <property type="match status" value="1"/>
</dbReference>
<dbReference type="Proteomes" id="UP001597347">
    <property type="component" value="Unassembled WGS sequence"/>
</dbReference>
<dbReference type="Gene3D" id="3.90.550.10">
    <property type="entry name" value="Spore Coat Polysaccharide Biosynthesis Protein SpsA, Chain A"/>
    <property type="match status" value="1"/>
</dbReference>
<keyword evidence="4" id="KW-1185">Reference proteome</keyword>
<proteinExistence type="predicted"/>
<evidence type="ECO:0000313" key="3">
    <source>
        <dbReference type="EMBL" id="MFD1722477.1"/>
    </source>
</evidence>
<name>A0ABW4LGT0_9MICO</name>
<feature type="domain" description="Glycosyltransferase 2-like" evidence="1">
    <location>
        <begin position="4"/>
        <end position="128"/>
    </location>
</feature>
<dbReference type="Pfam" id="PF22181">
    <property type="entry name" value="TarS_linker"/>
    <property type="match status" value="1"/>
</dbReference>
<dbReference type="InterPro" id="IPR029044">
    <property type="entry name" value="Nucleotide-diphossugar_trans"/>
</dbReference>
<dbReference type="InterPro" id="IPR054028">
    <property type="entry name" value="TarS/TarP_linker"/>
</dbReference>
<gene>
    <name evidence="3" type="ORF">ACFSBI_13040</name>
</gene>